<gene>
    <name evidence="1" type="ORF">ACFSFY_15955</name>
</gene>
<accession>A0ABW4SIX7</accession>
<evidence type="ECO:0000313" key="1">
    <source>
        <dbReference type="EMBL" id="MFD1929537.1"/>
    </source>
</evidence>
<name>A0ABW4SIX7_9BACL</name>
<organism evidence="1 2">
    <name type="scientific">Sporosarcina siberiensis</name>
    <dbReference type="NCBI Taxonomy" id="1365606"/>
    <lineage>
        <taxon>Bacteria</taxon>
        <taxon>Bacillati</taxon>
        <taxon>Bacillota</taxon>
        <taxon>Bacilli</taxon>
        <taxon>Bacillales</taxon>
        <taxon>Caryophanaceae</taxon>
        <taxon>Sporosarcina</taxon>
    </lineage>
</organism>
<dbReference type="PIRSF" id="PIRSF032285">
    <property type="entry name" value="UCP032285"/>
    <property type="match status" value="1"/>
</dbReference>
<sequence length="169" mass="19855">MKQFHTALSYVNKTIYEPNHLTVKLIQEEKQNCKYGGGRFEVSSKTVRFRVAKITPTKIGQFVAFWEKDENNKNQPYSYEEFPDLLVITTFNNENELGQFVFPKEILYEQNILKSASTKGKMAIRVYPSWDFPTSIQAKNTQKWQLPYFIDMSTVGKLSIDKIRELYLF</sequence>
<dbReference type="InterPro" id="IPR011235">
    <property type="entry name" value="MepB-like"/>
</dbReference>
<comment type="caution">
    <text evidence="1">The sequence shown here is derived from an EMBL/GenBank/DDBJ whole genome shotgun (WGS) entry which is preliminary data.</text>
</comment>
<reference evidence="2" key="1">
    <citation type="journal article" date="2019" name="Int. J. Syst. Evol. Microbiol.">
        <title>The Global Catalogue of Microorganisms (GCM) 10K type strain sequencing project: providing services to taxonomists for standard genome sequencing and annotation.</title>
        <authorList>
            <consortium name="The Broad Institute Genomics Platform"/>
            <consortium name="The Broad Institute Genome Sequencing Center for Infectious Disease"/>
            <person name="Wu L."/>
            <person name="Ma J."/>
        </authorList>
    </citation>
    <scope>NUCLEOTIDE SEQUENCE [LARGE SCALE GENOMIC DNA]</scope>
    <source>
        <strain evidence="2">CGMCC 4.7177</strain>
    </source>
</reference>
<dbReference type="EMBL" id="JBHUGI010000035">
    <property type="protein sequence ID" value="MFD1929537.1"/>
    <property type="molecule type" value="Genomic_DNA"/>
</dbReference>
<dbReference type="InterPro" id="IPR038231">
    <property type="entry name" value="MepB-like_sf"/>
</dbReference>
<dbReference type="Gene3D" id="3.40.1350.140">
    <property type="entry name" value="MepB-like"/>
    <property type="match status" value="1"/>
</dbReference>
<dbReference type="Proteomes" id="UP001597218">
    <property type="component" value="Unassembled WGS sequence"/>
</dbReference>
<proteinExistence type="predicted"/>
<keyword evidence="2" id="KW-1185">Reference proteome</keyword>
<dbReference type="RefSeq" id="WP_381539769.1">
    <property type="nucleotide sequence ID" value="NZ_JBHUGI010000035.1"/>
</dbReference>
<protein>
    <submittedName>
        <fullName evidence="1">MepB family protein</fullName>
    </submittedName>
</protein>
<evidence type="ECO:0000313" key="2">
    <source>
        <dbReference type="Proteomes" id="UP001597218"/>
    </source>
</evidence>
<dbReference type="Pfam" id="PF08877">
    <property type="entry name" value="MepB-like"/>
    <property type="match status" value="1"/>
</dbReference>